<sequence length="162" mass="18236">MKNPEGGPQMHRRDFLRNAGAAIVSAATVGAMVPSGVEAAQRPKKVEKKAEMLEPIVDVAALHRWVKEFRERLSPSEERKLGCSLSSNLSFTNPQGAPDIAFVVSGERFTNIIFGTIKKYEILRLPKGELDRLKTLTETLEIRKEFEEKLKQALKEKGLYRE</sequence>
<dbReference type="PROSITE" id="PS51318">
    <property type="entry name" value="TAT"/>
    <property type="match status" value="1"/>
</dbReference>
<evidence type="ECO:0000313" key="2">
    <source>
        <dbReference type="Proteomes" id="UP000177372"/>
    </source>
</evidence>
<accession>A0A1F6F0N6</accession>
<reference evidence="1 2" key="1">
    <citation type="journal article" date="2016" name="Nat. Commun.">
        <title>Thousands of microbial genomes shed light on interconnected biogeochemical processes in an aquifer system.</title>
        <authorList>
            <person name="Anantharaman K."/>
            <person name="Brown C.T."/>
            <person name="Hug L.A."/>
            <person name="Sharon I."/>
            <person name="Castelle C.J."/>
            <person name="Probst A.J."/>
            <person name="Thomas B.C."/>
            <person name="Singh A."/>
            <person name="Wilkins M.J."/>
            <person name="Karaoz U."/>
            <person name="Brodie E.L."/>
            <person name="Williams K.H."/>
            <person name="Hubbard S.S."/>
            <person name="Banfield J.F."/>
        </authorList>
    </citation>
    <scope>NUCLEOTIDE SEQUENCE [LARGE SCALE GENOMIC DNA]</scope>
</reference>
<dbReference type="InterPro" id="IPR019546">
    <property type="entry name" value="TAT_signal_bac_arc"/>
</dbReference>
<evidence type="ECO:0000313" key="1">
    <source>
        <dbReference type="EMBL" id="OGG79414.1"/>
    </source>
</evidence>
<name>A0A1F6F0N6_9BACT</name>
<protein>
    <recommendedName>
        <fullName evidence="3">Twin-arginine translocation signal domain-containing protein</fullName>
    </recommendedName>
</protein>
<comment type="caution">
    <text evidence="1">The sequence shown here is derived from an EMBL/GenBank/DDBJ whole genome shotgun (WGS) entry which is preliminary data.</text>
</comment>
<dbReference type="AlphaFoldDB" id="A0A1F6F0N6"/>
<evidence type="ECO:0008006" key="3">
    <source>
        <dbReference type="Google" id="ProtNLM"/>
    </source>
</evidence>
<proteinExistence type="predicted"/>
<dbReference type="EMBL" id="MFLZ01000028">
    <property type="protein sequence ID" value="OGG79414.1"/>
    <property type="molecule type" value="Genomic_DNA"/>
</dbReference>
<gene>
    <name evidence="1" type="ORF">A3A39_00445</name>
</gene>
<dbReference type="Proteomes" id="UP000177372">
    <property type="component" value="Unassembled WGS sequence"/>
</dbReference>
<dbReference type="NCBIfam" id="TIGR01409">
    <property type="entry name" value="TAT_signal_seq"/>
    <property type="match status" value="1"/>
</dbReference>
<organism evidence="1 2">
    <name type="scientific">Candidatus Kaiserbacteria bacterium RIFCSPLOWO2_01_FULL_54_13</name>
    <dbReference type="NCBI Taxonomy" id="1798512"/>
    <lineage>
        <taxon>Bacteria</taxon>
        <taxon>Candidatus Kaiseribacteriota</taxon>
    </lineage>
</organism>
<dbReference type="InterPro" id="IPR006311">
    <property type="entry name" value="TAT_signal"/>
</dbReference>